<reference evidence="1" key="1">
    <citation type="submission" date="2021-02" db="EMBL/GenBank/DDBJ databases">
        <authorList>
            <person name="Nowell W R."/>
        </authorList>
    </citation>
    <scope>NUCLEOTIDE SEQUENCE</scope>
</reference>
<sequence length="226" mass="26370">MQRHEFWTTLLPVEPSSDCDSDSNSFNYADTDKLDLKSKLFYLINTENQLSQILKPNTPFTVVTADFEWFGPSIPHEIIRLVYYEPNENIRQRQRGVAISHSRSFLFAELILFGMDLYYIYQTTDIFLYRFHDDIWFFNSQSDKIEQAWSLMNEYAQISGLKFNKEKCGSIQIHPSVVASQVEISSTNLSLPDDDIRRGLLIRMTISYHKLKSPDTSLHHIHTCGE</sequence>
<dbReference type="Proteomes" id="UP000663842">
    <property type="component" value="Unassembled WGS sequence"/>
</dbReference>
<dbReference type="EMBL" id="CAJOBF010000037">
    <property type="protein sequence ID" value="CAF3730409.1"/>
    <property type="molecule type" value="Genomic_DNA"/>
</dbReference>
<evidence type="ECO:0000313" key="2">
    <source>
        <dbReference type="Proteomes" id="UP000663842"/>
    </source>
</evidence>
<comment type="caution">
    <text evidence="1">The sequence shown here is derived from an EMBL/GenBank/DDBJ whole genome shotgun (WGS) entry which is preliminary data.</text>
</comment>
<dbReference type="AlphaFoldDB" id="A0A818WT19"/>
<protein>
    <recommendedName>
        <fullName evidence="3">Reverse transcriptase domain-containing protein</fullName>
    </recommendedName>
</protein>
<evidence type="ECO:0008006" key="3">
    <source>
        <dbReference type="Google" id="ProtNLM"/>
    </source>
</evidence>
<dbReference type="PANTHER" id="PTHR37015">
    <property type="entry name" value="REVERSE TRANSCRIPTASE DOMAIN-CONTAINING PROTEIN"/>
    <property type="match status" value="1"/>
</dbReference>
<dbReference type="PANTHER" id="PTHR37015:SF2">
    <property type="entry name" value="REVERSE TRANSCRIPTASE DOMAIN-CONTAINING PROTEIN"/>
    <property type="match status" value="1"/>
</dbReference>
<organism evidence="1 2">
    <name type="scientific">Rotaria magnacalcarata</name>
    <dbReference type="NCBI Taxonomy" id="392030"/>
    <lineage>
        <taxon>Eukaryota</taxon>
        <taxon>Metazoa</taxon>
        <taxon>Spiralia</taxon>
        <taxon>Gnathifera</taxon>
        <taxon>Rotifera</taxon>
        <taxon>Eurotatoria</taxon>
        <taxon>Bdelloidea</taxon>
        <taxon>Philodinida</taxon>
        <taxon>Philodinidae</taxon>
        <taxon>Rotaria</taxon>
    </lineage>
</organism>
<proteinExistence type="predicted"/>
<name>A0A818WT19_9BILA</name>
<accession>A0A818WT19</accession>
<evidence type="ECO:0000313" key="1">
    <source>
        <dbReference type="EMBL" id="CAF3730409.1"/>
    </source>
</evidence>
<gene>
    <name evidence="1" type="ORF">UXM345_LOCUS792</name>
</gene>